<dbReference type="SUPFAM" id="SSF52172">
    <property type="entry name" value="CheY-like"/>
    <property type="match status" value="1"/>
</dbReference>
<accession>A0A354M2F6</accession>
<dbReference type="SMART" id="SM00862">
    <property type="entry name" value="Trans_reg_C"/>
    <property type="match status" value="1"/>
</dbReference>
<dbReference type="Gene3D" id="3.40.50.2300">
    <property type="match status" value="1"/>
</dbReference>
<evidence type="ECO:0000256" key="1">
    <source>
        <dbReference type="ARBA" id="ARBA00004496"/>
    </source>
</evidence>
<dbReference type="AlphaFoldDB" id="A0A354M2F6"/>
<feature type="domain" description="Response regulatory" evidence="10">
    <location>
        <begin position="5"/>
        <end position="118"/>
    </location>
</feature>
<dbReference type="InterPro" id="IPR001789">
    <property type="entry name" value="Sig_transdc_resp-reg_receiver"/>
</dbReference>
<keyword evidence="7" id="KW-0804">Transcription</keyword>
<dbReference type="InterPro" id="IPR036388">
    <property type="entry name" value="WH-like_DNA-bd_sf"/>
</dbReference>
<feature type="domain" description="OmpR/PhoB-type" evidence="11">
    <location>
        <begin position="128"/>
        <end position="227"/>
    </location>
</feature>
<feature type="modified residue" description="4-aspartylphosphate" evidence="8">
    <location>
        <position position="54"/>
    </location>
</feature>
<keyword evidence="3 8" id="KW-0597">Phosphoprotein</keyword>
<dbReference type="PANTHER" id="PTHR48111:SF50">
    <property type="entry name" value="KDP OPERON TRANSCRIPTIONAL REGULATORY PROTEIN KDPE"/>
    <property type="match status" value="1"/>
</dbReference>
<dbReference type="Pfam" id="PF00486">
    <property type="entry name" value="Trans_reg_C"/>
    <property type="match status" value="1"/>
</dbReference>
<dbReference type="CDD" id="cd17620">
    <property type="entry name" value="REC_OmpR_KdpE-like"/>
    <property type="match status" value="1"/>
</dbReference>
<dbReference type="CDD" id="cd00383">
    <property type="entry name" value="trans_reg_C"/>
    <property type="match status" value="1"/>
</dbReference>
<dbReference type="PANTHER" id="PTHR48111">
    <property type="entry name" value="REGULATOR OF RPOS"/>
    <property type="match status" value="1"/>
</dbReference>
<dbReference type="PROSITE" id="PS50110">
    <property type="entry name" value="RESPONSE_REGULATORY"/>
    <property type="match status" value="1"/>
</dbReference>
<evidence type="ECO:0000256" key="8">
    <source>
        <dbReference type="PROSITE-ProRule" id="PRU00169"/>
    </source>
</evidence>
<keyword evidence="6 9" id="KW-0238">DNA-binding</keyword>
<evidence type="ECO:0000259" key="10">
    <source>
        <dbReference type="PROSITE" id="PS50110"/>
    </source>
</evidence>
<dbReference type="Gene3D" id="6.10.250.690">
    <property type="match status" value="1"/>
</dbReference>
<dbReference type="InterPro" id="IPR001867">
    <property type="entry name" value="OmpR/PhoB-type_DNA-bd"/>
</dbReference>
<evidence type="ECO:0000256" key="5">
    <source>
        <dbReference type="ARBA" id="ARBA00023015"/>
    </source>
</evidence>
<evidence type="ECO:0000256" key="4">
    <source>
        <dbReference type="ARBA" id="ARBA00023012"/>
    </source>
</evidence>
<dbReference type="InterPro" id="IPR011006">
    <property type="entry name" value="CheY-like_superfamily"/>
</dbReference>
<dbReference type="PROSITE" id="PS51755">
    <property type="entry name" value="OMPR_PHOB"/>
    <property type="match status" value="1"/>
</dbReference>
<dbReference type="GO" id="GO:0000987">
    <property type="term" value="F:cis-regulatory region sequence-specific DNA binding"/>
    <property type="evidence" value="ECO:0007669"/>
    <property type="project" value="UniProtKB-ARBA"/>
</dbReference>
<evidence type="ECO:0000259" key="11">
    <source>
        <dbReference type="PROSITE" id="PS51755"/>
    </source>
</evidence>
<keyword evidence="5" id="KW-0805">Transcription regulation</keyword>
<comment type="subcellular location">
    <subcellularLocation>
        <location evidence="1">Cytoplasm</location>
    </subcellularLocation>
</comment>
<evidence type="ECO:0000313" key="12">
    <source>
        <dbReference type="EMBL" id="HBJ08695.1"/>
    </source>
</evidence>
<dbReference type="SMART" id="SM00448">
    <property type="entry name" value="REC"/>
    <property type="match status" value="1"/>
</dbReference>
<name>A0A354M2F6_9BACT</name>
<dbReference type="EMBL" id="DNWC01000088">
    <property type="protein sequence ID" value="HBJ08695.1"/>
    <property type="molecule type" value="Genomic_DNA"/>
</dbReference>
<organism evidence="12 13">
    <name type="scientific">Coprobacter fastidiosus</name>
    <dbReference type="NCBI Taxonomy" id="1099853"/>
    <lineage>
        <taxon>Bacteria</taxon>
        <taxon>Pseudomonadati</taxon>
        <taxon>Bacteroidota</taxon>
        <taxon>Bacteroidia</taxon>
        <taxon>Bacteroidales</taxon>
        <taxon>Barnesiellaceae</taxon>
        <taxon>Coprobacter</taxon>
    </lineage>
</organism>
<evidence type="ECO:0000256" key="6">
    <source>
        <dbReference type="ARBA" id="ARBA00023125"/>
    </source>
</evidence>
<dbReference type="FunFam" id="3.40.50.2300:FF:000021">
    <property type="entry name" value="Two-component system response regulator KdpE"/>
    <property type="match status" value="1"/>
</dbReference>
<dbReference type="GO" id="GO:0045893">
    <property type="term" value="P:positive regulation of DNA-templated transcription"/>
    <property type="evidence" value="ECO:0007669"/>
    <property type="project" value="UniProtKB-ARBA"/>
</dbReference>
<sequence length="231" mass="26277">MNNNSILIIDDEVQIRRLLSITLEMSKYKVLVASNAKEGLMAAAMHSPTLIILDLGLPDEDGQSVLRKLREWYKNPIIILSARTHEEEIVKALDSGANDYLTKPFHNGELLARIRSAIRSIREEKDQSAILSFGDLTIDMLNHCVKKKNEIIKLTSTEFSILSLMAQNAGKVLTHQYLLKEVWGVAYQSQPQYLRVFIAQLRKKIENDPSFPTFILTESGIGYRFSEQTEK</sequence>
<protein>
    <submittedName>
        <fullName evidence="12">DNA-binding response regulator</fullName>
    </submittedName>
</protein>
<feature type="DNA-binding region" description="OmpR/PhoB-type" evidence="9">
    <location>
        <begin position="128"/>
        <end position="227"/>
    </location>
</feature>
<proteinExistence type="predicted"/>
<dbReference type="Proteomes" id="UP000262954">
    <property type="component" value="Unassembled WGS sequence"/>
</dbReference>
<dbReference type="GO" id="GO:0000156">
    <property type="term" value="F:phosphorelay response regulator activity"/>
    <property type="evidence" value="ECO:0007669"/>
    <property type="project" value="TreeGrafter"/>
</dbReference>
<dbReference type="GO" id="GO:0042802">
    <property type="term" value="F:identical protein binding"/>
    <property type="evidence" value="ECO:0007669"/>
    <property type="project" value="UniProtKB-ARBA"/>
</dbReference>
<dbReference type="Gene3D" id="1.10.10.10">
    <property type="entry name" value="Winged helix-like DNA-binding domain superfamily/Winged helix DNA-binding domain"/>
    <property type="match status" value="1"/>
</dbReference>
<evidence type="ECO:0000256" key="2">
    <source>
        <dbReference type="ARBA" id="ARBA00022490"/>
    </source>
</evidence>
<evidence type="ECO:0000256" key="3">
    <source>
        <dbReference type="ARBA" id="ARBA00022553"/>
    </source>
</evidence>
<reference evidence="12 13" key="1">
    <citation type="journal article" date="2018" name="Nat. Biotechnol.">
        <title>A standardized bacterial taxonomy based on genome phylogeny substantially revises the tree of life.</title>
        <authorList>
            <person name="Parks D.H."/>
            <person name="Chuvochina M."/>
            <person name="Waite D.W."/>
            <person name="Rinke C."/>
            <person name="Skarshewski A."/>
            <person name="Chaumeil P.A."/>
            <person name="Hugenholtz P."/>
        </authorList>
    </citation>
    <scope>NUCLEOTIDE SEQUENCE [LARGE SCALE GENOMIC DNA]</scope>
    <source>
        <strain evidence="12">UBA11482</strain>
    </source>
</reference>
<dbReference type="GO" id="GO:0032993">
    <property type="term" value="C:protein-DNA complex"/>
    <property type="evidence" value="ECO:0007669"/>
    <property type="project" value="TreeGrafter"/>
</dbReference>
<dbReference type="InterPro" id="IPR039420">
    <property type="entry name" value="WalR-like"/>
</dbReference>
<dbReference type="GO" id="GO:0005829">
    <property type="term" value="C:cytosol"/>
    <property type="evidence" value="ECO:0007669"/>
    <property type="project" value="TreeGrafter"/>
</dbReference>
<comment type="caution">
    <text evidence="12">The sequence shown here is derived from an EMBL/GenBank/DDBJ whole genome shotgun (WGS) entry which is preliminary data.</text>
</comment>
<gene>
    <name evidence="12" type="ORF">DDY73_06780</name>
</gene>
<evidence type="ECO:0000256" key="7">
    <source>
        <dbReference type="ARBA" id="ARBA00023163"/>
    </source>
</evidence>
<evidence type="ECO:0000256" key="9">
    <source>
        <dbReference type="PROSITE-ProRule" id="PRU01091"/>
    </source>
</evidence>
<keyword evidence="2" id="KW-0963">Cytoplasm</keyword>
<keyword evidence="4" id="KW-0902">Two-component regulatory system</keyword>
<evidence type="ECO:0000313" key="13">
    <source>
        <dbReference type="Proteomes" id="UP000262954"/>
    </source>
</evidence>
<dbReference type="Pfam" id="PF00072">
    <property type="entry name" value="Response_reg"/>
    <property type="match status" value="1"/>
</dbReference>